<keyword evidence="2" id="KW-1185">Reference proteome</keyword>
<evidence type="ECO:0000313" key="1">
    <source>
        <dbReference type="EMBL" id="BEG98658.1"/>
    </source>
</evidence>
<evidence type="ECO:0000313" key="2">
    <source>
        <dbReference type="Proteomes" id="UP001496674"/>
    </source>
</evidence>
<reference evidence="1 2" key="1">
    <citation type="submission" date="2023-04" db="EMBL/GenBank/DDBJ databases">
        <title>Draft genome sequence of acteroides sedimenti strain YN3PY1.</title>
        <authorList>
            <person name="Yoshida N."/>
        </authorList>
    </citation>
    <scope>NUCLEOTIDE SEQUENCE [LARGE SCALE GENOMIC DNA]</scope>
    <source>
        <strain evidence="1 2">YN3PY1</strain>
    </source>
</reference>
<dbReference type="EMBL" id="AP028055">
    <property type="protein sequence ID" value="BEG98658.1"/>
    <property type="molecule type" value="Genomic_DNA"/>
</dbReference>
<name>A0ABN6Z253_9BACE</name>
<accession>A0ABN6Z253</accession>
<sequence>MISAELAGVGGITEIFNVQLTAELADKYLAGIGLTALLYGSSEEKKRENRDYQLKNKFDPMNLISPVQNNAFFCTEQLILLYKRMHCFVQEFTNL</sequence>
<dbReference type="Proteomes" id="UP001496674">
    <property type="component" value="Chromosome"/>
</dbReference>
<protein>
    <submittedName>
        <fullName evidence="1">Uncharacterized protein</fullName>
    </submittedName>
</protein>
<organism evidence="1 2">
    <name type="scientific">Bacteroides sedimenti</name>
    <dbReference type="NCBI Taxonomy" id="2136147"/>
    <lineage>
        <taxon>Bacteria</taxon>
        <taxon>Pseudomonadati</taxon>
        <taxon>Bacteroidota</taxon>
        <taxon>Bacteroidia</taxon>
        <taxon>Bacteroidales</taxon>
        <taxon>Bacteroidaceae</taxon>
        <taxon>Bacteroides</taxon>
    </lineage>
</organism>
<dbReference type="RefSeq" id="WP_353333771.1">
    <property type="nucleotide sequence ID" value="NZ_AP028055.1"/>
</dbReference>
<gene>
    <name evidence="1" type="ORF">BSYN_09230</name>
</gene>
<proteinExistence type="predicted"/>